<keyword evidence="4" id="KW-1185">Reference proteome</keyword>
<dbReference type="Proteomes" id="UP000237968">
    <property type="component" value="Unassembled WGS sequence"/>
</dbReference>
<proteinExistence type="predicted"/>
<accession>A0A2S9YBT3</accession>
<feature type="region of interest" description="Disordered" evidence="1">
    <location>
        <begin position="88"/>
        <end position="124"/>
    </location>
</feature>
<evidence type="ECO:0000313" key="4">
    <source>
        <dbReference type="Proteomes" id="UP000237968"/>
    </source>
</evidence>
<comment type="caution">
    <text evidence="3">The sequence shown here is derived from an EMBL/GenBank/DDBJ whole genome shotgun (WGS) entry which is preliminary data.</text>
</comment>
<feature type="signal peptide" evidence="2">
    <location>
        <begin position="1"/>
        <end position="20"/>
    </location>
</feature>
<keyword evidence="2" id="KW-0732">Signal</keyword>
<name>A0A2S9YBT3_9BACT</name>
<evidence type="ECO:0000256" key="1">
    <source>
        <dbReference type="SAM" id="MobiDB-lite"/>
    </source>
</evidence>
<evidence type="ECO:0000256" key="2">
    <source>
        <dbReference type="SAM" id="SignalP"/>
    </source>
</evidence>
<feature type="region of interest" description="Disordered" evidence="1">
    <location>
        <begin position="31"/>
        <end position="56"/>
    </location>
</feature>
<feature type="compositionally biased region" description="Low complexity" evidence="1">
    <location>
        <begin position="44"/>
        <end position="54"/>
    </location>
</feature>
<reference evidence="3 4" key="1">
    <citation type="submission" date="2018-03" db="EMBL/GenBank/DDBJ databases">
        <title>Draft Genome Sequences of the Obligatory Marine Myxobacteria Enhygromyxa salina SWB005.</title>
        <authorList>
            <person name="Poehlein A."/>
            <person name="Moghaddam J.A."/>
            <person name="Harms H."/>
            <person name="Alanjari M."/>
            <person name="Koenig G.M."/>
            <person name="Daniel R."/>
            <person name="Schaeberle T.F."/>
        </authorList>
    </citation>
    <scope>NUCLEOTIDE SEQUENCE [LARGE SCALE GENOMIC DNA]</scope>
    <source>
        <strain evidence="3 4">SWB005</strain>
    </source>
</reference>
<gene>
    <name evidence="3" type="ORF">ENSA5_22890</name>
</gene>
<feature type="chain" id="PRO_5015603559" evidence="2">
    <location>
        <begin position="21"/>
        <end position="240"/>
    </location>
</feature>
<dbReference type="PROSITE" id="PS51257">
    <property type="entry name" value="PROKAR_LIPOPROTEIN"/>
    <property type="match status" value="1"/>
</dbReference>
<protein>
    <submittedName>
        <fullName evidence="3">Uncharacterized protein</fullName>
    </submittedName>
</protein>
<dbReference type="AlphaFoldDB" id="A0A2S9YBT3"/>
<sequence>MDTQSTRTHKFMLTSLSCLAVLVMSTGGCDTEELEATPPELEEAAAPTADDAPLVSETPDQIQGLAPVGFDEERQLYDYDRDADGYSDYAESLDGTDMNDPRSNAALDDAPEPDGLQADFPDGDCRSGFEHAGPRLCISEELAPQRRYFRAANFCRRRHSTVCSYEDLTYLYLNTDDDEYYNPKNKWIGNMVDDNQALCGNRSIDYDNDPDWRDFEGVCDKFDRRRFWCCHDDDQGGGGW</sequence>
<dbReference type="EMBL" id="PVNK01000118">
    <property type="protein sequence ID" value="PRQ02471.1"/>
    <property type="molecule type" value="Genomic_DNA"/>
</dbReference>
<organism evidence="3 4">
    <name type="scientific">Enhygromyxa salina</name>
    <dbReference type="NCBI Taxonomy" id="215803"/>
    <lineage>
        <taxon>Bacteria</taxon>
        <taxon>Pseudomonadati</taxon>
        <taxon>Myxococcota</taxon>
        <taxon>Polyangia</taxon>
        <taxon>Nannocystales</taxon>
        <taxon>Nannocystaceae</taxon>
        <taxon>Enhygromyxa</taxon>
    </lineage>
</organism>
<evidence type="ECO:0000313" key="3">
    <source>
        <dbReference type="EMBL" id="PRQ02471.1"/>
    </source>
</evidence>
<feature type="compositionally biased region" description="Acidic residues" evidence="1">
    <location>
        <begin position="31"/>
        <end position="43"/>
    </location>
</feature>